<dbReference type="GO" id="GO:0009378">
    <property type="term" value="F:four-way junction helicase activity"/>
    <property type="evidence" value="ECO:0007669"/>
    <property type="project" value="InterPro"/>
</dbReference>
<dbReference type="InterPro" id="IPR008823">
    <property type="entry name" value="RuvB_wg_C"/>
</dbReference>
<dbReference type="GO" id="GO:0003677">
    <property type="term" value="F:DNA binding"/>
    <property type="evidence" value="ECO:0007669"/>
    <property type="project" value="InterPro"/>
</dbReference>
<dbReference type="CDD" id="cd00009">
    <property type="entry name" value="AAA"/>
    <property type="match status" value="1"/>
</dbReference>
<dbReference type="GO" id="GO:0005524">
    <property type="term" value="F:ATP binding"/>
    <property type="evidence" value="ECO:0007669"/>
    <property type="project" value="InterPro"/>
</dbReference>
<evidence type="ECO:0000256" key="1">
    <source>
        <dbReference type="ARBA" id="ARBA00022490"/>
    </source>
</evidence>
<evidence type="ECO:0000313" key="7">
    <source>
        <dbReference type="EMBL" id="SVA41426.1"/>
    </source>
</evidence>
<feature type="domain" description="AAA+ ATPase" evidence="6">
    <location>
        <begin position="32"/>
        <end position="168"/>
    </location>
</feature>
<evidence type="ECO:0000256" key="5">
    <source>
        <dbReference type="ARBA" id="ARBA00023204"/>
    </source>
</evidence>
<organism evidence="7">
    <name type="scientific">marine metagenome</name>
    <dbReference type="NCBI Taxonomy" id="408172"/>
    <lineage>
        <taxon>unclassified sequences</taxon>
        <taxon>metagenomes</taxon>
        <taxon>ecological metagenomes</taxon>
    </lineage>
</organism>
<keyword evidence="3" id="KW-0378">Hydrolase</keyword>
<keyword evidence="2" id="KW-0227">DNA damage</keyword>
<dbReference type="PANTHER" id="PTHR42848">
    <property type="match status" value="1"/>
</dbReference>
<dbReference type="EMBL" id="UINC01009233">
    <property type="protein sequence ID" value="SVA41426.1"/>
    <property type="molecule type" value="Genomic_DNA"/>
</dbReference>
<accession>A0A381VM69</accession>
<name>A0A381VM69_9ZZZZ</name>
<dbReference type="InterPro" id="IPR003593">
    <property type="entry name" value="AAA+_ATPase"/>
</dbReference>
<reference evidence="7" key="1">
    <citation type="submission" date="2018-05" db="EMBL/GenBank/DDBJ databases">
        <authorList>
            <person name="Lanie J.A."/>
            <person name="Ng W.-L."/>
            <person name="Kazmierczak K.M."/>
            <person name="Andrzejewski T.M."/>
            <person name="Davidsen T.M."/>
            <person name="Wayne K.J."/>
            <person name="Tettelin H."/>
            <person name="Glass J.I."/>
            <person name="Rusch D."/>
            <person name="Podicherti R."/>
            <person name="Tsui H.-C.T."/>
            <person name="Winkler M.E."/>
        </authorList>
    </citation>
    <scope>NUCLEOTIDE SEQUENCE</scope>
</reference>
<proteinExistence type="predicted"/>
<keyword evidence="4" id="KW-0233">DNA recombination</keyword>
<sequence length="319" mass="36848">MEKEQPFENLFGQVIVKKRLNFYLEAFAKTSLCPFLAFIGAKGLGKTEFARQFAHRLNNQDGSRRPFLELNCSTIKNVEQFFEQIFIPLIMDNELTILFDEAHELPKDLTNAFLTVFNTEKVTTKELHWRDGVYPFDFKKQTFMFATTESDKIFPPLKDRLTTIDFEDYSYKDLSKIFAAQCEDIDFSEDALRELAKTSRGNARSCVMRGRDVALYCARKGDKIFTADDLEPFFDQLGVLPFGLTATEMQLLKILRRDGQCSLQMLAAKTGLSRSAIQRDHELYLMRKNLLVIDGKRNITNEGVHLIEEHFKKNTVDKS</sequence>
<keyword evidence="1" id="KW-0963">Cytoplasm</keyword>
<dbReference type="GO" id="GO:0016887">
    <property type="term" value="F:ATP hydrolysis activity"/>
    <property type="evidence" value="ECO:0007669"/>
    <property type="project" value="InterPro"/>
</dbReference>
<gene>
    <name evidence="7" type="ORF">METZ01_LOCUS94280</name>
</gene>
<dbReference type="InterPro" id="IPR004605">
    <property type="entry name" value="DNA_helicase_Holl-junc_RuvB"/>
</dbReference>
<dbReference type="SMART" id="SM00382">
    <property type="entry name" value="AAA"/>
    <property type="match status" value="1"/>
</dbReference>
<dbReference type="PANTHER" id="PTHR42848:SF1">
    <property type="entry name" value="HOLLIDAY JUNCTION BRANCH MIGRATION COMPLEX SUBUNIT RUVB"/>
    <property type="match status" value="1"/>
</dbReference>
<dbReference type="Pfam" id="PF07728">
    <property type="entry name" value="AAA_5"/>
    <property type="match status" value="1"/>
</dbReference>
<evidence type="ECO:0000259" key="6">
    <source>
        <dbReference type="SMART" id="SM00382"/>
    </source>
</evidence>
<evidence type="ECO:0000256" key="3">
    <source>
        <dbReference type="ARBA" id="ARBA00022801"/>
    </source>
</evidence>
<protein>
    <recommendedName>
        <fullName evidence="6">AAA+ ATPase domain-containing protein</fullName>
    </recommendedName>
</protein>
<evidence type="ECO:0000256" key="2">
    <source>
        <dbReference type="ARBA" id="ARBA00022763"/>
    </source>
</evidence>
<dbReference type="Pfam" id="PF05491">
    <property type="entry name" value="WHD_RuvB"/>
    <property type="match status" value="1"/>
</dbReference>
<dbReference type="Gene3D" id="3.40.50.300">
    <property type="entry name" value="P-loop containing nucleotide triphosphate hydrolases"/>
    <property type="match status" value="1"/>
</dbReference>
<dbReference type="InterPro" id="IPR027417">
    <property type="entry name" value="P-loop_NTPase"/>
</dbReference>
<dbReference type="GO" id="GO:0006310">
    <property type="term" value="P:DNA recombination"/>
    <property type="evidence" value="ECO:0007669"/>
    <property type="project" value="UniProtKB-KW"/>
</dbReference>
<dbReference type="AlphaFoldDB" id="A0A381VM69"/>
<dbReference type="InterPro" id="IPR011704">
    <property type="entry name" value="ATPase_dyneun-rel_AAA"/>
</dbReference>
<keyword evidence="5" id="KW-0234">DNA repair</keyword>
<dbReference type="GO" id="GO:0006281">
    <property type="term" value="P:DNA repair"/>
    <property type="evidence" value="ECO:0007669"/>
    <property type="project" value="UniProtKB-KW"/>
</dbReference>
<dbReference type="SUPFAM" id="SSF52540">
    <property type="entry name" value="P-loop containing nucleoside triphosphate hydrolases"/>
    <property type="match status" value="1"/>
</dbReference>
<evidence type="ECO:0000256" key="4">
    <source>
        <dbReference type="ARBA" id="ARBA00023172"/>
    </source>
</evidence>